<dbReference type="Proteomes" id="UP001199631">
    <property type="component" value="Unassembled WGS sequence"/>
</dbReference>
<evidence type="ECO:0000259" key="2">
    <source>
        <dbReference type="PROSITE" id="PS51725"/>
    </source>
</evidence>
<reference evidence="3 4" key="1">
    <citation type="journal article" date="2022" name="Evol. Bioinform. Online">
        <title>Draft Genome Sequence of Oceanobacillus jordanicus Strain GSFE11, a Halotolerant Plant Growth-Promoting Bacterial Endophyte Isolated From the Jordan Valley.</title>
        <authorList>
            <person name="Alhindi T."/>
            <person name="Albdaiwi R."/>
        </authorList>
    </citation>
    <scope>NUCLEOTIDE SEQUENCE [LARGE SCALE GENOMIC DNA]</scope>
    <source>
        <strain evidence="3 4">GSFE11</strain>
    </source>
</reference>
<dbReference type="PROSITE" id="PS51725">
    <property type="entry name" value="ABM"/>
    <property type="match status" value="1"/>
</dbReference>
<evidence type="ECO:0000256" key="1">
    <source>
        <dbReference type="SAM" id="MobiDB-lite"/>
    </source>
</evidence>
<dbReference type="GO" id="GO:0004497">
    <property type="term" value="F:monooxygenase activity"/>
    <property type="evidence" value="ECO:0007669"/>
    <property type="project" value="UniProtKB-KW"/>
</dbReference>
<dbReference type="InterPro" id="IPR050404">
    <property type="entry name" value="Heme-degrading_MO"/>
</dbReference>
<feature type="domain" description="ABM" evidence="2">
    <location>
        <begin position="44"/>
        <end position="132"/>
    </location>
</feature>
<keyword evidence="3" id="KW-0503">Monooxygenase</keyword>
<gene>
    <name evidence="3" type="ORF">K3T81_04010</name>
</gene>
<dbReference type="InterPro" id="IPR007138">
    <property type="entry name" value="ABM_dom"/>
</dbReference>
<evidence type="ECO:0000313" key="4">
    <source>
        <dbReference type="Proteomes" id="UP001199631"/>
    </source>
</evidence>
<accession>A0AAW5B569</accession>
<sequence length="145" mass="16806">MNLSLQHIENEDSLALSVLATGIEVGEKEYEIIDQSGELKENAVHVLNYVPVNHEAKERFEMRFLSRPKLIEKEAGFISIRVLRPITDSTYLILTQWETVEAFRDWQSSKAYQHAHKKRGTKEGLDKEKGVLSGKPYHHLYKTKR</sequence>
<dbReference type="AlphaFoldDB" id="A0AAW5B569"/>
<keyword evidence="3" id="KW-0560">Oxidoreductase</keyword>
<dbReference type="Pfam" id="PF03992">
    <property type="entry name" value="ABM"/>
    <property type="match status" value="1"/>
</dbReference>
<name>A0AAW5B569_9BACI</name>
<dbReference type="SUPFAM" id="SSF54909">
    <property type="entry name" value="Dimeric alpha+beta barrel"/>
    <property type="match status" value="1"/>
</dbReference>
<feature type="compositionally biased region" description="Basic and acidic residues" evidence="1">
    <location>
        <begin position="121"/>
        <end position="130"/>
    </location>
</feature>
<dbReference type="RefSeq" id="WP_238018423.1">
    <property type="nucleotide sequence ID" value="NZ_JAIFZM010000003.1"/>
</dbReference>
<dbReference type="InterPro" id="IPR011008">
    <property type="entry name" value="Dimeric_a/b-barrel"/>
</dbReference>
<protein>
    <submittedName>
        <fullName evidence="3">Antibiotic biosynthesis monooxygenase</fullName>
    </submittedName>
</protein>
<feature type="region of interest" description="Disordered" evidence="1">
    <location>
        <begin position="114"/>
        <end position="137"/>
    </location>
</feature>
<comment type="caution">
    <text evidence="3">The sequence shown here is derived from an EMBL/GenBank/DDBJ whole genome shotgun (WGS) entry which is preliminary data.</text>
</comment>
<organism evidence="3 4">
    <name type="scientific">Oceanobacillus jordanicus</name>
    <dbReference type="NCBI Taxonomy" id="2867266"/>
    <lineage>
        <taxon>Bacteria</taxon>
        <taxon>Bacillati</taxon>
        <taxon>Bacillota</taxon>
        <taxon>Bacilli</taxon>
        <taxon>Bacillales</taxon>
        <taxon>Bacillaceae</taxon>
        <taxon>Oceanobacillus</taxon>
    </lineage>
</organism>
<dbReference type="EMBL" id="JAIFZM010000003">
    <property type="protein sequence ID" value="MCG3418309.1"/>
    <property type="molecule type" value="Genomic_DNA"/>
</dbReference>
<evidence type="ECO:0000313" key="3">
    <source>
        <dbReference type="EMBL" id="MCG3418309.1"/>
    </source>
</evidence>
<keyword evidence="4" id="KW-1185">Reference proteome</keyword>
<dbReference type="PANTHER" id="PTHR34474">
    <property type="entry name" value="SIGNAL TRANSDUCTION PROTEIN TRAP"/>
    <property type="match status" value="1"/>
</dbReference>
<proteinExistence type="predicted"/>
<dbReference type="Gene3D" id="3.30.70.100">
    <property type="match status" value="1"/>
</dbReference>
<dbReference type="PANTHER" id="PTHR34474:SF2">
    <property type="entry name" value="SIGNAL TRANSDUCTION PROTEIN TRAP"/>
    <property type="match status" value="1"/>
</dbReference>